<proteinExistence type="predicted"/>
<dbReference type="OrthoDB" id="2564527at2759"/>
<evidence type="ECO:0000313" key="1">
    <source>
        <dbReference type="EMBL" id="KAF2648808.1"/>
    </source>
</evidence>
<sequence length="382" mass="43063">MVVPEYFIFTDIGHDIDDALAFTILAPLHKAGKIKIAGIVVQLAPTDKRVTLMLGLLAALGVTDVPVAHGPAGEEPPWKLQPYEFDEGLQSLAPRNQNMGDGFLKLAEERLVTKKGKSRGKDEKVRVLVLTNFQRFVQVVNHVGEDAVKAAVSEIHVQSGLDAKKPGWNINEDAGNNKQHLPSAKWFFEWSAKEKRIPFYIYTNQSALPARFSQQEFYKIIQFQDRTKPGSGNMAKVRNYLRNVHETQCENYYIDSNRMVNGVNVPVIEGRGRDWYFKTYLPKIYKKQDGGGPKMEGGKPFYDKEYPLATTDYIQQLYQFAEVIPYDPLVALGSVREVTGFSPDAKKLGDEKHEIGSNVKFESKEARDISNNVKTYLGNAFK</sequence>
<dbReference type="Gene3D" id="3.90.245.10">
    <property type="entry name" value="Ribonucleoside hydrolase-like"/>
    <property type="match status" value="1"/>
</dbReference>
<gene>
    <name evidence="1" type="ORF">K491DRAFT_228891</name>
</gene>
<evidence type="ECO:0000313" key="2">
    <source>
        <dbReference type="Proteomes" id="UP000799324"/>
    </source>
</evidence>
<reference evidence="1" key="1">
    <citation type="journal article" date="2020" name="Stud. Mycol.">
        <title>101 Dothideomycetes genomes: a test case for predicting lifestyles and emergence of pathogens.</title>
        <authorList>
            <person name="Haridas S."/>
            <person name="Albert R."/>
            <person name="Binder M."/>
            <person name="Bloem J."/>
            <person name="Labutti K."/>
            <person name="Salamov A."/>
            <person name="Andreopoulos B."/>
            <person name="Baker S."/>
            <person name="Barry K."/>
            <person name="Bills G."/>
            <person name="Bluhm B."/>
            <person name="Cannon C."/>
            <person name="Castanera R."/>
            <person name="Culley D."/>
            <person name="Daum C."/>
            <person name="Ezra D."/>
            <person name="Gonzalez J."/>
            <person name="Henrissat B."/>
            <person name="Kuo A."/>
            <person name="Liang C."/>
            <person name="Lipzen A."/>
            <person name="Lutzoni F."/>
            <person name="Magnuson J."/>
            <person name="Mondo S."/>
            <person name="Nolan M."/>
            <person name="Ohm R."/>
            <person name="Pangilinan J."/>
            <person name="Park H.-J."/>
            <person name="Ramirez L."/>
            <person name="Alfaro M."/>
            <person name="Sun H."/>
            <person name="Tritt A."/>
            <person name="Yoshinaga Y."/>
            <person name="Zwiers L.-H."/>
            <person name="Turgeon B."/>
            <person name="Goodwin S."/>
            <person name="Spatafora J."/>
            <person name="Crous P."/>
            <person name="Grigoriev I."/>
        </authorList>
    </citation>
    <scope>NUCLEOTIDE SEQUENCE</scope>
    <source>
        <strain evidence="1">CBS 122681</strain>
    </source>
</reference>
<name>A0A6A6SR12_9PLEO</name>
<dbReference type="SUPFAM" id="SSF53590">
    <property type="entry name" value="Nucleoside hydrolase"/>
    <property type="match status" value="1"/>
</dbReference>
<dbReference type="EMBL" id="MU004520">
    <property type="protein sequence ID" value="KAF2648808.1"/>
    <property type="molecule type" value="Genomic_DNA"/>
</dbReference>
<dbReference type="AlphaFoldDB" id="A0A6A6SR12"/>
<accession>A0A6A6SR12</accession>
<dbReference type="GO" id="GO:0016799">
    <property type="term" value="F:hydrolase activity, hydrolyzing N-glycosyl compounds"/>
    <property type="evidence" value="ECO:0007669"/>
    <property type="project" value="InterPro"/>
</dbReference>
<protein>
    <recommendedName>
        <fullName evidence="3">Inosine/uridine-preferring nucleoside hydrolase domain-containing protein</fullName>
    </recommendedName>
</protein>
<keyword evidence="2" id="KW-1185">Reference proteome</keyword>
<evidence type="ECO:0008006" key="3">
    <source>
        <dbReference type="Google" id="ProtNLM"/>
    </source>
</evidence>
<organism evidence="1 2">
    <name type="scientific">Lophiostoma macrostomum CBS 122681</name>
    <dbReference type="NCBI Taxonomy" id="1314788"/>
    <lineage>
        <taxon>Eukaryota</taxon>
        <taxon>Fungi</taxon>
        <taxon>Dikarya</taxon>
        <taxon>Ascomycota</taxon>
        <taxon>Pezizomycotina</taxon>
        <taxon>Dothideomycetes</taxon>
        <taxon>Pleosporomycetidae</taxon>
        <taxon>Pleosporales</taxon>
        <taxon>Lophiostomataceae</taxon>
        <taxon>Lophiostoma</taxon>
    </lineage>
</organism>
<dbReference type="Proteomes" id="UP000799324">
    <property type="component" value="Unassembled WGS sequence"/>
</dbReference>
<dbReference type="InterPro" id="IPR036452">
    <property type="entry name" value="Ribo_hydro-like"/>
</dbReference>